<proteinExistence type="predicted"/>
<feature type="transmembrane region" description="Helical" evidence="2">
    <location>
        <begin position="35"/>
        <end position="63"/>
    </location>
</feature>
<feature type="compositionally biased region" description="Low complexity" evidence="1">
    <location>
        <begin position="264"/>
        <end position="285"/>
    </location>
</feature>
<evidence type="ECO:0000313" key="4">
    <source>
        <dbReference type="Proteomes" id="UP000430079"/>
    </source>
</evidence>
<dbReference type="AlphaFoldDB" id="A0A640T110"/>
<keyword evidence="2" id="KW-0472">Membrane</keyword>
<feature type="region of interest" description="Disordered" evidence="1">
    <location>
        <begin position="235"/>
        <end position="402"/>
    </location>
</feature>
<evidence type="ECO:0000256" key="2">
    <source>
        <dbReference type="SAM" id="Phobius"/>
    </source>
</evidence>
<dbReference type="RefSeq" id="WP_190146074.1">
    <property type="nucleotide sequence ID" value="NZ_BLIO01000001.1"/>
</dbReference>
<protein>
    <submittedName>
        <fullName evidence="3">Uncharacterized protein</fullName>
    </submittedName>
</protein>
<sequence length="402" mass="42849">MGWAILYIAFGLVALWLLGEVLLQYKARLRWRLLAFTGFLAVVIGVIVPSVIVIGLGLIAFAIGQTQVTLSFRRGFTTGWALGGKPGESRRRRARPGGPPPAEPTLEVSGLEAVPPTGGTAPAPDSGPDTFESTGGFQSRDAFDNTGGFQSQDAFAAQETIVGQGPFPAQDAFAGPDAFPAQDTFAGQGSYGGPGSYNYPADDGYRSQDPYQPQQDQDAYATQAFAAQDDYTRADGGAVYAPQPMPDETGQYGIYSPDARGPQNDYGYDAYNGAANGNGYAYDGSYGQGPAAQDPYGDPYAAYGDNPGQAGQAPYADPYLGTQQYAAPYDPYEQPDPYAQPPYGAQQYDSQGQPLGPYPGQGYGETPPGGVWVPQQRDTELPPEQPYPPYQQPGYDGQPYRY</sequence>
<evidence type="ECO:0000256" key="1">
    <source>
        <dbReference type="SAM" id="MobiDB-lite"/>
    </source>
</evidence>
<feature type="compositionally biased region" description="Low complexity" evidence="1">
    <location>
        <begin position="115"/>
        <end position="129"/>
    </location>
</feature>
<feature type="compositionally biased region" description="Low complexity" evidence="1">
    <location>
        <begin position="392"/>
        <end position="402"/>
    </location>
</feature>
<feature type="region of interest" description="Disordered" evidence="1">
    <location>
        <begin position="166"/>
        <end position="219"/>
    </location>
</feature>
<evidence type="ECO:0000313" key="3">
    <source>
        <dbReference type="EMBL" id="GFE17503.1"/>
    </source>
</evidence>
<feature type="region of interest" description="Disordered" evidence="1">
    <location>
        <begin position="83"/>
        <end position="148"/>
    </location>
</feature>
<dbReference type="Proteomes" id="UP000430079">
    <property type="component" value="Unassembled WGS sequence"/>
</dbReference>
<keyword evidence="4" id="KW-1185">Reference proteome</keyword>
<reference evidence="3 4" key="1">
    <citation type="submission" date="2019-12" db="EMBL/GenBank/DDBJ databases">
        <title>Whole genome shotgun sequence of Streptomyces hygroscopicus subsp. glebosus NBRC 13786.</title>
        <authorList>
            <person name="Ichikawa N."/>
            <person name="Kimura A."/>
            <person name="Kitahashi Y."/>
            <person name="Komaki H."/>
            <person name="Tamura T."/>
        </authorList>
    </citation>
    <scope>NUCLEOTIDE SEQUENCE [LARGE SCALE GENOMIC DNA]</scope>
    <source>
        <strain evidence="3 4">NBRC 13786</strain>
    </source>
</reference>
<keyword evidence="2" id="KW-0812">Transmembrane</keyword>
<gene>
    <name evidence="3" type="ORF">Sgleb_55500</name>
</gene>
<feature type="compositionally biased region" description="Low complexity" evidence="1">
    <location>
        <begin position="208"/>
        <end position="219"/>
    </location>
</feature>
<feature type="compositionally biased region" description="Low complexity" evidence="1">
    <location>
        <begin position="351"/>
        <end position="360"/>
    </location>
</feature>
<organism evidence="3 4">
    <name type="scientific">Streptomyces glebosus</name>
    <dbReference type="NCBI Taxonomy" id="249580"/>
    <lineage>
        <taxon>Bacteria</taxon>
        <taxon>Bacillati</taxon>
        <taxon>Actinomycetota</taxon>
        <taxon>Actinomycetes</taxon>
        <taxon>Kitasatosporales</taxon>
        <taxon>Streptomycetaceae</taxon>
        <taxon>Streptomyces</taxon>
    </lineage>
</organism>
<comment type="caution">
    <text evidence="3">The sequence shown here is derived from an EMBL/GenBank/DDBJ whole genome shotgun (WGS) entry which is preliminary data.</text>
</comment>
<name>A0A640T110_9ACTN</name>
<keyword evidence="2" id="KW-1133">Transmembrane helix</keyword>
<dbReference type="EMBL" id="BLIO01000001">
    <property type="protein sequence ID" value="GFE17503.1"/>
    <property type="molecule type" value="Genomic_DNA"/>
</dbReference>
<accession>A0A640T110</accession>
<feature type="transmembrane region" description="Helical" evidence="2">
    <location>
        <begin position="6"/>
        <end position="23"/>
    </location>
</feature>